<comment type="caution">
    <text evidence="4">The sequence shown here is derived from an EMBL/GenBank/DDBJ whole genome shotgun (WGS) entry which is preliminary data.</text>
</comment>
<dbReference type="Proteomes" id="UP000749559">
    <property type="component" value="Unassembled WGS sequence"/>
</dbReference>
<protein>
    <recommendedName>
        <fullName evidence="3">HECT domain-containing protein</fullName>
    </recommendedName>
</protein>
<dbReference type="PROSITE" id="PS50237">
    <property type="entry name" value="HECT"/>
    <property type="match status" value="1"/>
</dbReference>
<dbReference type="Gene3D" id="3.90.1750.10">
    <property type="entry name" value="Hect, E3 ligase catalytic domains"/>
    <property type="match status" value="1"/>
</dbReference>
<dbReference type="InterPro" id="IPR000569">
    <property type="entry name" value="HECT_dom"/>
</dbReference>
<dbReference type="EMBL" id="CAIIXF020000010">
    <property type="protein sequence ID" value="CAH1797667.1"/>
    <property type="molecule type" value="Genomic_DNA"/>
</dbReference>
<evidence type="ECO:0000313" key="5">
    <source>
        <dbReference type="Proteomes" id="UP000749559"/>
    </source>
</evidence>
<dbReference type="Pfam" id="PF00632">
    <property type="entry name" value="HECT"/>
    <property type="match status" value="1"/>
</dbReference>
<evidence type="ECO:0000256" key="1">
    <source>
        <dbReference type="ARBA" id="ARBA00022786"/>
    </source>
</evidence>
<sequence>MILKGDEMNNMDDNGFDRGKETDALICVTRLTGDDGKIIFDDFDEQVRTWPPTHFRQRIEVMYDGENAKDLGGPRRELLTDLIRYIKGDDSPFLNVINNECWISTSEREHIGYFAAGVAVAMALLFEGPPVNFLAEGQMDRLLNKESLELNGGEREFSRGMNMYGVLELVRKKPVMRYLLRPGTQAVMTMRKLKSLVKPVFSEAGTNSKIKEEKIFRMFNKYLIEVQHGNRPVDIPMILKFITGSETEPITGFDPGLTIEFYDNNDDIPTSSTCTNTFRLPYYDGIKQDSVFAKFDYAFSNKYFGKH</sequence>
<name>A0A8S4PWQ5_OWEFU</name>
<keyword evidence="5" id="KW-1185">Reference proteome</keyword>
<dbReference type="SUPFAM" id="SSF56204">
    <property type="entry name" value="Hect, E3 ligase catalytic domain"/>
    <property type="match status" value="1"/>
</dbReference>
<organism evidence="4 5">
    <name type="scientific">Owenia fusiformis</name>
    <name type="common">Polychaete worm</name>
    <dbReference type="NCBI Taxonomy" id="6347"/>
    <lineage>
        <taxon>Eukaryota</taxon>
        <taxon>Metazoa</taxon>
        <taxon>Spiralia</taxon>
        <taxon>Lophotrochozoa</taxon>
        <taxon>Annelida</taxon>
        <taxon>Polychaeta</taxon>
        <taxon>Sedentaria</taxon>
        <taxon>Canalipalpata</taxon>
        <taxon>Sabellida</taxon>
        <taxon>Oweniida</taxon>
        <taxon>Oweniidae</taxon>
        <taxon>Owenia</taxon>
    </lineage>
</organism>
<evidence type="ECO:0000256" key="2">
    <source>
        <dbReference type="PROSITE-ProRule" id="PRU00104"/>
    </source>
</evidence>
<feature type="active site" description="Glycyl thioester intermediate" evidence="2">
    <location>
        <position position="274"/>
    </location>
</feature>
<dbReference type="Gene3D" id="3.30.2410.10">
    <property type="entry name" value="Hect, E3 ligase catalytic domain"/>
    <property type="match status" value="1"/>
</dbReference>
<feature type="domain" description="HECT" evidence="3">
    <location>
        <begin position="238"/>
        <end position="284"/>
    </location>
</feature>
<dbReference type="GO" id="GO:0004842">
    <property type="term" value="F:ubiquitin-protein transferase activity"/>
    <property type="evidence" value="ECO:0007669"/>
    <property type="project" value="InterPro"/>
</dbReference>
<reference evidence="4" key="1">
    <citation type="submission" date="2022-03" db="EMBL/GenBank/DDBJ databases">
        <authorList>
            <person name="Martin C."/>
        </authorList>
    </citation>
    <scope>NUCLEOTIDE SEQUENCE</scope>
</reference>
<dbReference type="OrthoDB" id="5988645at2759"/>
<accession>A0A8S4PWQ5</accession>
<proteinExistence type="predicted"/>
<dbReference type="AlphaFoldDB" id="A0A8S4PWQ5"/>
<evidence type="ECO:0000259" key="3">
    <source>
        <dbReference type="PROSITE" id="PS50237"/>
    </source>
</evidence>
<gene>
    <name evidence="4" type="ORF">OFUS_LOCUS21905</name>
</gene>
<keyword evidence="1 2" id="KW-0833">Ubl conjugation pathway</keyword>
<dbReference type="InterPro" id="IPR035983">
    <property type="entry name" value="Hect_E3_ubiquitin_ligase"/>
</dbReference>
<evidence type="ECO:0000313" key="4">
    <source>
        <dbReference type="EMBL" id="CAH1797667.1"/>
    </source>
</evidence>